<organism evidence="1 2">
    <name type="scientific">Roseospira goensis</name>
    <dbReference type="NCBI Taxonomy" id="391922"/>
    <lineage>
        <taxon>Bacteria</taxon>
        <taxon>Pseudomonadati</taxon>
        <taxon>Pseudomonadota</taxon>
        <taxon>Alphaproteobacteria</taxon>
        <taxon>Rhodospirillales</taxon>
        <taxon>Rhodospirillaceae</taxon>
        <taxon>Roseospira</taxon>
    </lineage>
</organism>
<protein>
    <submittedName>
        <fullName evidence="1">Uncharacterized protein</fullName>
    </submittedName>
</protein>
<dbReference type="EMBL" id="JACIGI010000039">
    <property type="protein sequence ID" value="MBB4287512.1"/>
    <property type="molecule type" value="Genomic_DNA"/>
</dbReference>
<evidence type="ECO:0000313" key="1">
    <source>
        <dbReference type="EMBL" id="MBB4287512.1"/>
    </source>
</evidence>
<keyword evidence="2" id="KW-1185">Reference proteome</keyword>
<comment type="caution">
    <text evidence="1">The sequence shown here is derived from an EMBL/GenBank/DDBJ whole genome shotgun (WGS) entry which is preliminary data.</text>
</comment>
<reference evidence="1 2" key="1">
    <citation type="submission" date="2020-08" db="EMBL/GenBank/DDBJ databases">
        <title>Genome sequencing of Purple Non-Sulfur Bacteria from various extreme environments.</title>
        <authorList>
            <person name="Mayer M."/>
        </authorList>
    </citation>
    <scope>NUCLEOTIDE SEQUENCE [LARGE SCALE GENOMIC DNA]</scope>
    <source>
        <strain evidence="1 2">JA135</strain>
    </source>
</reference>
<name>A0A7W6S2F0_9PROT</name>
<dbReference type="AlphaFoldDB" id="A0A7W6S2F0"/>
<dbReference type="Proteomes" id="UP000555728">
    <property type="component" value="Unassembled WGS sequence"/>
</dbReference>
<evidence type="ECO:0000313" key="2">
    <source>
        <dbReference type="Proteomes" id="UP000555728"/>
    </source>
</evidence>
<gene>
    <name evidence="1" type="ORF">GGD88_003261</name>
</gene>
<dbReference type="RefSeq" id="WP_184437330.1">
    <property type="nucleotide sequence ID" value="NZ_JACIGI010000039.1"/>
</dbReference>
<proteinExistence type="predicted"/>
<sequence length="57" mass="6743">MKTPADFAAMSDPDRNRLFRRPWLDPERPARRPEPIPEDRYAHLARLLVRDMRAEAA</sequence>
<accession>A0A7W6S2F0</accession>